<name>A0A8J7LED3_9NOST</name>
<gene>
    <name evidence="2" type="ORF">I8752_13650</name>
</gene>
<dbReference type="InterPro" id="IPR002716">
    <property type="entry name" value="PIN_dom"/>
</dbReference>
<dbReference type="SUPFAM" id="SSF88723">
    <property type="entry name" value="PIN domain-like"/>
    <property type="match status" value="1"/>
</dbReference>
<evidence type="ECO:0000313" key="2">
    <source>
        <dbReference type="EMBL" id="MBH8574046.1"/>
    </source>
</evidence>
<sequence length="140" mass="15884">MRKKVLLDTGPLVAFINNRENLHDWTVNEWKKIEPLLLSCEAVITEACSLLRDLYGGEDAIMSLLNTGIIQISFYLSDEIGTVRELLKQYQNVPMSLADACLVRMSELINGSSVLTLDSDFWVYRKNKNEMMDLIIADGI</sequence>
<dbReference type="AlphaFoldDB" id="A0A8J7LED3"/>
<organism evidence="2 3">
    <name type="scientific">Dendronalium phyllosphericum CENA369</name>
    <dbReference type="NCBI Taxonomy" id="1725256"/>
    <lineage>
        <taxon>Bacteria</taxon>
        <taxon>Bacillati</taxon>
        <taxon>Cyanobacteriota</taxon>
        <taxon>Cyanophyceae</taxon>
        <taxon>Nostocales</taxon>
        <taxon>Nostocaceae</taxon>
        <taxon>Dendronalium</taxon>
        <taxon>Dendronalium phyllosphericum</taxon>
    </lineage>
</organism>
<feature type="domain" description="PIN" evidence="1">
    <location>
        <begin position="5"/>
        <end position="121"/>
    </location>
</feature>
<evidence type="ECO:0000259" key="1">
    <source>
        <dbReference type="Pfam" id="PF01850"/>
    </source>
</evidence>
<reference evidence="2 3" key="1">
    <citation type="journal article" date="2021" name="Int. J. Syst. Evol. Microbiol.">
        <title>Amazonocrinis nigriterrae gen. nov., sp. nov., Atlanticothrix silvestris gen. nov., sp. nov. and Dendronalium phyllosphericum gen. nov., sp. nov., nostocacean cyanobacteria from Brazilian environments.</title>
        <authorList>
            <person name="Alvarenga D.O."/>
            <person name="Andreote A.P.D."/>
            <person name="Branco L.H.Z."/>
            <person name="Delbaje E."/>
            <person name="Cruz R.B."/>
            <person name="Varani A.M."/>
            <person name="Fiore M.F."/>
        </authorList>
    </citation>
    <scope>NUCLEOTIDE SEQUENCE [LARGE SCALE GENOMIC DNA]</scope>
    <source>
        <strain evidence="2 3">CENA369</strain>
    </source>
</reference>
<protein>
    <submittedName>
        <fullName evidence="2">PIN domain-containing protein</fullName>
    </submittedName>
</protein>
<dbReference type="RefSeq" id="WP_214432865.1">
    <property type="nucleotide sequence ID" value="NZ_CAWPUQ010000288.1"/>
</dbReference>
<keyword evidence="3" id="KW-1185">Reference proteome</keyword>
<accession>A0A8J7LED3</accession>
<proteinExistence type="predicted"/>
<dbReference type="Pfam" id="PF01850">
    <property type="entry name" value="PIN"/>
    <property type="match status" value="1"/>
</dbReference>
<comment type="caution">
    <text evidence="2">The sequence shown here is derived from an EMBL/GenBank/DDBJ whole genome shotgun (WGS) entry which is preliminary data.</text>
</comment>
<dbReference type="Proteomes" id="UP000662314">
    <property type="component" value="Unassembled WGS sequence"/>
</dbReference>
<dbReference type="Gene3D" id="3.40.50.1010">
    <property type="entry name" value="5'-nuclease"/>
    <property type="match status" value="1"/>
</dbReference>
<dbReference type="InterPro" id="IPR029060">
    <property type="entry name" value="PIN-like_dom_sf"/>
</dbReference>
<dbReference type="EMBL" id="JAECZA010000053">
    <property type="protein sequence ID" value="MBH8574046.1"/>
    <property type="molecule type" value="Genomic_DNA"/>
</dbReference>
<evidence type="ECO:0000313" key="3">
    <source>
        <dbReference type="Proteomes" id="UP000662314"/>
    </source>
</evidence>